<feature type="domain" description="Tripartite ATP-independent periplasmic transporters DctQ component" evidence="10">
    <location>
        <begin position="26"/>
        <end position="159"/>
    </location>
</feature>
<keyword evidence="3" id="KW-1003">Cell membrane</keyword>
<reference evidence="11 12" key="1">
    <citation type="submission" date="2021-01" db="EMBL/GenBank/DDBJ databases">
        <title>011410 draft genome.</title>
        <authorList>
            <person name="Lang L."/>
        </authorList>
    </citation>
    <scope>NUCLEOTIDE SEQUENCE [LARGE SCALE GENOMIC DNA]</scope>
    <source>
        <strain evidence="11 12">KCTC 42845</strain>
    </source>
</reference>
<feature type="transmembrane region" description="Helical" evidence="9">
    <location>
        <begin position="89"/>
        <end position="111"/>
    </location>
</feature>
<comment type="subunit">
    <text evidence="9">The complex comprises the extracytoplasmic solute receptor protein and the two transmembrane proteins.</text>
</comment>
<evidence type="ECO:0000256" key="1">
    <source>
        <dbReference type="ARBA" id="ARBA00004429"/>
    </source>
</evidence>
<name>A0ABS1SB74_9RHOB</name>
<evidence type="ECO:0000313" key="11">
    <source>
        <dbReference type="EMBL" id="MBL3674962.1"/>
    </source>
</evidence>
<sequence>MLRYIDFADRLSGWFGKSFGWLVMLMTIGMSYEVIVRYLFNSPTPWAYELSYMMYGTLFMVGGAYTLSRGGHVRGDFVYRLWPVRVQGALDLVLYILFFFPGITALIFAGWKYASRSIGYGEVSSSSPAGIPIYQFKTILVLAGVLLFLQGIAQVFRCIIAIRTGVWLEPAPDVQETEVLLAQEHGEEILHHPDHIDPPQGGAVR</sequence>
<evidence type="ECO:0000256" key="4">
    <source>
        <dbReference type="ARBA" id="ARBA00022519"/>
    </source>
</evidence>
<dbReference type="InterPro" id="IPR055348">
    <property type="entry name" value="DctQ"/>
</dbReference>
<protein>
    <recommendedName>
        <fullName evidence="9">TRAP transporter small permease protein</fullName>
    </recommendedName>
</protein>
<proteinExistence type="inferred from homology"/>
<feature type="transmembrane region" description="Helical" evidence="9">
    <location>
        <begin position="131"/>
        <end position="149"/>
    </location>
</feature>
<comment type="subcellular location">
    <subcellularLocation>
        <location evidence="1 9">Cell inner membrane</location>
        <topology evidence="1 9">Multi-pass membrane protein</topology>
    </subcellularLocation>
</comment>
<evidence type="ECO:0000256" key="9">
    <source>
        <dbReference type="RuleBase" id="RU369079"/>
    </source>
</evidence>
<evidence type="ECO:0000256" key="7">
    <source>
        <dbReference type="ARBA" id="ARBA00023136"/>
    </source>
</evidence>
<dbReference type="PANTHER" id="PTHR35011:SF4">
    <property type="entry name" value="SLL1102 PROTEIN"/>
    <property type="match status" value="1"/>
</dbReference>
<evidence type="ECO:0000256" key="5">
    <source>
        <dbReference type="ARBA" id="ARBA00022692"/>
    </source>
</evidence>
<evidence type="ECO:0000256" key="8">
    <source>
        <dbReference type="ARBA" id="ARBA00038436"/>
    </source>
</evidence>
<dbReference type="EMBL" id="JAESHT010000015">
    <property type="protein sequence ID" value="MBL3674962.1"/>
    <property type="molecule type" value="Genomic_DNA"/>
</dbReference>
<keyword evidence="6 9" id="KW-1133">Transmembrane helix</keyword>
<organism evidence="11 12">
    <name type="scientific">Paracoccus aerius</name>
    <dbReference type="NCBI Taxonomy" id="1915382"/>
    <lineage>
        <taxon>Bacteria</taxon>
        <taxon>Pseudomonadati</taxon>
        <taxon>Pseudomonadota</taxon>
        <taxon>Alphaproteobacteria</taxon>
        <taxon>Rhodobacterales</taxon>
        <taxon>Paracoccaceae</taxon>
        <taxon>Paracoccus</taxon>
    </lineage>
</organism>
<dbReference type="RefSeq" id="WP_167622280.1">
    <property type="nucleotide sequence ID" value="NZ_BNCL01000015.1"/>
</dbReference>
<keyword evidence="5 9" id="KW-0812">Transmembrane</keyword>
<feature type="transmembrane region" description="Helical" evidence="9">
    <location>
        <begin position="21"/>
        <end position="40"/>
    </location>
</feature>
<evidence type="ECO:0000256" key="3">
    <source>
        <dbReference type="ARBA" id="ARBA00022475"/>
    </source>
</evidence>
<dbReference type="InterPro" id="IPR007387">
    <property type="entry name" value="TRAP_DctQ"/>
</dbReference>
<accession>A0ABS1SB74</accession>
<evidence type="ECO:0000256" key="2">
    <source>
        <dbReference type="ARBA" id="ARBA00022448"/>
    </source>
</evidence>
<dbReference type="Pfam" id="PF04290">
    <property type="entry name" value="DctQ"/>
    <property type="match status" value="1"/>
</dbReference>
<comment type="caution">
    <text evidence="11">The sequence shown here is derived from an EMBL/GenBank/DDBJ whole genome shotgun (WGS) entry which is preliminary data.</text>
</comment>
<keyword evidence="12" id="KW-1185">Reference proteome</keyword>
<comment type="similarity">
    <text evidence="8 9">Belongs to the TRAP transporter small permease family.</text>
</comment>
<feature type="transmembrane region" description="Helical" evidence="9">
    <location>
        <begin position="52"/>
        <end position="68"/>
    </location>
</feature>
<keyword evidence="7 9" id="KW-0472">Membrane</keyword>
<evidence type="ECO:0000313" key="12">
    <source>
        <dbReference type="Proteomes" id="UP000644749"/>
    </source>
</evidence>
<evidence type="ECO:0000259" key="10">
    <source>
        <dbReference type="Pfam" id="PF04290"/>
    </source>
</evidence>
<keyword evidence="4 9" id="KW-0997">Cell inner membrane</keyword>
<gene>
    <name evidence="11" type="ORF">JL111_15890</name>
</gene>
<keyword evidence="2 9" id="KW-0813">Transport</keyword>
<comment type="function">
    <text evidence="9">Part of the tripartite ATP-independent periplasmic (TRAP) transport system.</text>
</comment>
<dbReference type="PANTHER" id="PTHR35011">
    <property type="entry name" value="2,3-DIKETO-L-GULONATE TRAP TRANSPORTER SMALL PERMEASE PROTEIN YIAM"/>
    <property type="match status" value="1"/>
</dbReference>
<dbReference type="Proteomes" id="UP000644749">
    <property type="component" value="Unassembled WGS sequence"/>
</dbReference>
<evidence type="ECO:0000256" key="6">
    <source>
        <dbReference type="ARBA" id="ARBA00022989"/>
    </source>
</evidence>